<gene>
    <name evidence="2" type="ORF">HMPREF9440_00175</name>
</gene>
<evidence type="ECO:0000256" key="1">
    <source>
        <dbReference type="SAM" id="MobiDB-lite"/>
    </source>
</evidence>
<keyword evidence="3" id="KW-1185">Reference proteome</keyword>
<dbReference type="AlphaFoldDB" id="H3KBS9"/>
<evidence type="ECO:0000313" key="2">
    <source>
        <dbReference type="EMBL" id="EHY32428.1"/>
    </source>
</evidence>
<dbReference type="Proteomes" id="UP000004956">
    <property type="component" value="Unassembled WGS sequence"/>
</dbReference>
<protein>
    <submittedName>
        <fullName evidence="2">Uncharacterized protein</fullName>
    </submittedName>
</protein>
<proteinExistence type="predicted"/>
<sequence length="68" mass="7414">MMGLVGVRARSAVRSLMRPESPGRAHASPNLSEPREKTAFASLEQDVRDEILNWGGGNARSGMRKHPS</sequence>
<organism evidence="2 3">
    <name type="scientific">Sutterella parvirubra YIT 11816</name>
    <dbReference type="NCBI Taxonomy" id="762967"/>
    <lineage>
        <taxon>Bacteria</taxon>
        <taxon>Pseudomonadati</taxon>
        <taxon>Pseudomonadota</taxon>
        <taxon>Betaproteobacteria</taxon>
        <taxon>Burkholderiales</taxon>
        <taxon>Sutterellaceae</taxon>
        <taxon>Sutterella</taxon>
    </lineage>
</organism>
<feature type="region of interest" description="Disordered" evidence="1">
    <location>
        <begin position="13"/>
        <end position="36"/>
    </location>
</feature>
<dbReference type="EMBL" id="AFBQ01000021">
    <property type="protein sequence ID" value="EHY32428.1"/>
    <property type="molecule type" value="Genomic_DNA"/>
</dbReference>
<name>H3KBS9_9BURK</name>
<evidence type="ECO:0000313" key="3">
    <source>
        <dbReference type="Proteomes" id="UP000004956"/>
    </source>
</evidence>
<reference evidence="2 3" key="1">
    <citation type="submission" date="2011-11" db="EMBL/GenBank/DDBJ databases">
        <authorList>
            <person name="Weinstock G."/>
            <person name="Sodergren E."/>
            <person name="Clifton S."/>
            <person name="Fulton L."/>
            <person name="Fulton B."/>
            <person name="Courtney L."/>
            <person name="Fronick C."/>
            <person name="Harrison M."/>
            <person name="Strong C."/>
            <person name="Farmer C."/>
            <person name="Delahaunty K."/>
            <person name="Markovic C."/>
            <person name="Hall O."/>
            <person name="Minx P."/>
            <person name="Tomlinson C."/>
            <person name="Mitreva M."/>
            <person name="Hou S."/>
            <person name="Chen J."/>
            <person name="Wollam A."/>
            <person name="Pepin K.H."/>
            <person name="Johnson M."/>
            <person name="Bhonagiri V."/>
            <person name="Zhang X."/>
            <person name="Suruliraj S."/>
            <person name="Warren W."/>
            <person name="Chinwalla A."/>
            <person name="Mardis E.R."/>
            <person name="Wilson R.K."/>
        </authorList>
    </citation>
    <scope>NUCLEOTIDE SEQUENCE [LARGE SCALE GENOMIC DNA]</scope>
    <source>
        <strain evidence="2 3">YIT 11816</strain>
    </source>
</reference>
<dbReference type="HOGENOM" id="CLU_2792483_0_0_4"/>
<comment type="caution">
    <text evidence="2">The sequence shown here is derived from an EMBL/GenBank/DDBJ whole genome shotgun (WGS) entry which is preliminary data.</text>
</comment>
<accession>H3KBS9</accession>